<name>A0A0A2UZW8_PARBA</name>
<organism evidence="2 3">
    <name type="scientific">Paracoccidioides lutzii (strain ATCC MYA-826 / Pb01)</name>
    <name type="common">Paracoccidioides brasiliensis</name>
    <dbReference type="NCBI Taxonomy" id="502779"/>
    <lineage>
        <taxon>Eukaryota</taxon>
        <taxon>Fungi</taxon>
        <taxon>Dikarya</taxon>
        <taxon>Ascomycota</taxon>
        <taxon>Pezizomycotina</taxon>
        <taxon>Eurotiomycetes</taxon>
        <taxon>Eurotiomycetidae</taxon>
        <taxon>Onygenales</taxon>
        <taxon>Ajellomycetaceae</taxon>
        <taxon>Paracoccidioides</taxon>
    </lineage>
</organism>
<gene>
    <name evidence="2" type="ORF">PAAG_12543</name>
</gene>
<dbReference type="KEGG" id="pbl:PAAG_12543"/>
<dbReference type="VEuPathDB" id="FungiDB:PAAG_12543"/>
<evidence type="ECO:0000313" key="3">
    <source>
        <dbReference type="Proteomes" id="UP000002059"/>
    </source>
</evidence>
<dbReference type="AlphaFoldDB" id="A0A0A2UZW8"/>
<dbReference type="EMBL" id="KN294023">
    <property type="protein sequence ID" value="KGQ00783.1"/>
    <property type="molecule type" value="Genomic_DNA"/>
</dbReference>
<dbReference type="Proteomes" id="UP000002059">
    <property type="component" value="Partially assembled WGS sequence"/>
</dbReference>
<feature type="compositionally biased region" description="Basic residues" evidence="1">
    <location>
        <begin position="1"/>
        <end position="20"/>
    </location>
</feature>
<feature type="region of interest" description="Disordered" evidence="1">
    <location>
        <begin position="1"/>
        <end position="25"/>
    </location>
</feature>
<proteinExistence type="predicted"/>
<keyword evidence="3" id="KW-1185">Reference proteome</keyword>
<accession>A0A0A2UZW8</accession>
<dbReference type="HOGENOM" id="CLU_1644234_0_0_1"/>
<dbReference type="GeneID" id="26971160"/>
<evidence type="ECO:0000256" key="1">
    <source>
        <dbReference type="SAM" id="MobiDB-lite"/>
    </source>
</evidence>
<reference evidence="2 3" key="1">
    <citation type="journal article" date="2011" name="PLoS Genet.">
        <title>Comparative genomic analysis of human fungal pathogens causing paracoccidioidomycosis.</title>
        <authorList>
            <person name="Desjardins C.A."/>
            <person name="Champion M.D."/>
            <person name="Holder J.W."/>
            <person name="Muszewska A."/>
            <person name="Goldberg J."/>
            <person name="Bailao A.M."/>
            <person name="Brigido M.M."/>
            <person name="Ferreira M.E."/>
            <person name="Garcia A.M."/>
            <person name="Grynberg M."/>
            <person name="Gujja S."/>
            <person name="Heiman D.I."/>
            <person name="Henn M.R."/>
            <person name="Kodira C.D."/>
            <person name="Leon-Narvaez H."/>
            <person name="Longo L.V."/>
            <person name="Ma L.J."/>
            <person name="Malavazi I."/>
            <person name="Matsuo A.L."/>
            <person name="Morais F.V."/>
            <person name="Pereira M."/>
            <person name="Rodriguez-Brito S."/>
            <person name="Sakthikumar S."/>
            <person name="Salem-Izacc S.M."/>
            <person name="Sykes S.M."/>
            <person name="Teixeira M.M."/>
            <person name="Vallejo M.C."/>
            <person name="Walter M.E."/>
            <person name="Yandava C."/>
            <person name="Young S."/>
            <person name="Zeng Q."/>
            <person name="Zucker J."/>
            <person name="Felipe M.S."/>
            <person name="Goldman G.H."/>
            <person name="Haas B.J."/>
            <person name="McEwen J.G."/>
            <person name="Nino-Vega G."/>
            <person name="Puccia R."/>
            <person name="San-Blas G."/>
            <person name="Soares C.M."/>
            <person name="Birren B.W."/>
            <person name="Cuomo C.A."/>
        </authorList>
    </citation>
    <scope>NUCLEOTIDE SEQUENCE [LARGE SCALE GENOMIC DNA]</scope>
    <source>
        <strain evidence="3">ATCC MYA-826 / Pb01</strain>
    </source>
</reference>
<evidence type="ECO:0000313" key="2">
    <source>
        <dbReference type="EMBL" id="KGQ00783.1"/>
    </source>
</evidence>
<dbReference type="RefSeq" id="XP_015702361.1">
    <property type="nucleotide sequence ID" value="XM_015848021.1"/>
</dbReference>
<sequence>MKRNKSNNMKKRKRNGKKNIMKYGIKLPSTQIKDDDLKSSEDPHYDLKTVRRSEQIAPQKGLVQLLAGAADMGYPGRWRTGRIDELEKPAKRATIAIKKCNTREVTCWGANMSQCLEGLEGLTSNENRNAQRRRDVQSNPGFLEDEIHESTRCAFIGRGNG</sequence>
<protein>
    <submittedName>
        <fullName evidence="2">Uncharacterized protein</fullName>
    </submittedName>
</protein>